<feature type="repeat" description="Pumilio" evidence="7">
    <location>
        <begin position="810"/>
        <end position="845"/>
    </location>
</feature>
<dbReference type="GO" id="GO:0005737">
    <property type="term" value="C:cytoplasm"/>
    <property type="evidence" value="ECO:0007669"/>
    <property type="project" value="UniProtKB-SubCell"/>
</dbReference>
<dbReference type="PANTHER" id="PTHR12537:SF12">
    <property type="entry name" value="MATERNAL PROTEIN PUMILIO"/>
    <property type="match status" value="1"/>
</dbReference>
<feature type="compositionally biased region" description="Polar residues" evidence="8">
    <location>
        <begin position="18"/>
        <end position="31"/>
    </location>
</feature>
<evidence type="ECO:0000256" key="7">
    <source>
        <dbReference type="PROSITE-ProRule" id="PRU00317"/>
    </source>
</evidence>
<sequence length="987" mass="110841">MQRGAFMADYPGLERSQQRSQYGRQTYQLDIQQPKARNQPKGQLAALMSNRGGDLEADFYLDSTNDYANRSSSAPPDQHLQSQQGSMARNPFPLSQQFAGDASSSSAIDQGHYLQQQQQQAQQHWDTSSTSLRHVWSSTPNQMVPATAADGNKVFEQESGKISSRHVLHGSTMARNTEAQQFYLVGSSTSDPYLNTLSKTDNRSTPDHFGRLWGSPSFMSSSNEGGIDPVQGVPNTSISSLASIGQRPTNQEQHDPLLMRYNNLDNRAFMMQGSSSSNTRSTTTNTTTGNGRLGAYRNYNHGISSPADYAALQSPVSNESFQSPQPMSPQQAPPFQFNTMSPPPRANSTPPGNHMPGHHRQHVEAQEYNNMLLGMRGMGLHEKQASVGNSDEFKANRMTAAQQQRYRQWMNRQGGASSGIKHQQTASLDAVMRDTANATAWSASSTPNRVMSPVNGSFDDLRAQSTSPSLYGEFGYDNDIHHRVYPSHRDRRPPQHAMIGADIEHVDPAFWQEHALGRGAMTPDLPPQHHDDEQIWRQLQARQRQIMMQQEEIYLLRNQMLRNMAPYGPYNMPGVMNPTSRGGIPTAHDTMSPTTAPPPMAPTSDVVQIIRSPLLEEFRNNKNRKYELKDIIDHVVEFSGDQHGSRFIQQKLETANSDEKQLVFDEILPNCLQLMTDVFGNYVVQKLFEHGSQAQKAILAKQMEGHILSLSLQMYGCRVVQKALEHVLVDQQASIIREIDGNVLKCVKDQNGNHVVQKAIERVPSQYIQFIIDTFHGQVYHLATHPYGCRVIQRMFEHCPSQQTDRLLEELHRCTSQLVQDQYGNYVVQHILEHGKPEDKALIIGKIRGHVLQLSKHKFASNVVEKCVAYGSTEDRHALIEEVLQMRPDGSSPLLTLMKDQYANYVLQKMLDTVDDSQQRDVLVNRIKTHLHSVRKYTYGKHLTQKVEKLLPMTTQAQEDKQDKEATTTPVEASNNVTTAADPTTTP</sequence>
<feature type="repeat" description="Pumilio" evidence="7">
    <location>
        <begin position="774"/>
        <end position="809"/>
    </location>
</feature>
<dbReference type="Gene3D" id="1.25.10.10">
    <property type="entry name" value="Leucine-rich Repeat Variant"/>
    <property type="match status" value="1"/>
</dbReference>
<dbReference type="PANTHER" id="PTHR12537">
    <property type="entry name" value="RNA BINDING PROTEIN PUMILIO-RELATED"/>
    <property type="match status" value="1"/>
</dbReference>
<feature type="repeat" description="Pumilio" evidence="7">
    <location>
        <begin position="702"/>
        <end position="737"/>
    </location>
</feature>
<name>A0A077WWZ9_9FUNG</name>
<feature type="compositionally biased region" description="Polar residues" evidence="8">
    <location>
        <begin position="66"/>
        <end position="108"/>
    </location>
</feature>
<dbReference type="PROSITE" id="PS50302">
    <property type="entry name" value="PUM"/>
    <property type="match status" value="8"/>
</dbReference>
<gene>
    <name evidence="10" type="ORF">LRAMOSA03610</name>
</gene>
<dbReference type="Pfam" id="PF00806">
    <property type="entry name" value="PUF"/>
    <property type="match status" value="8"/>
</dbReference>
<feature type="region of interest" description="Disordered" evidence="8">
    <location>
        <begin position="66"/>
        <end position="132"/>
    </location>
</feature>
<proteinExistence type="inferred from homology"/>
<keyword evidence="4" id="KW-0694">RNA-binding</keyword>
<feature type="repeat" description="Pumilio" evidence="7">
    <location>
        <begin position="630"/>
        <end position="665"/>
    </location>
</feature>
<protein>
    <recommendedName>
        <fullName evidence="6">Pumilio homology domain family member 3</fullName>
    </recommendedName>
</protein>
<dbReference type="PROSITE" id="PS50303">
    <property type="entry name" value="PUM_HD"/>
    <property type="match status" value="1"/>
</dbReference>
<feature type="region of interest" description="Disordered" evidence="8">
    <location>
        <begin position="315"/>
        <end position="359"/>
    </location>
</feature>
<accession>A0A077WWZ9</accession>
<feature type="domain" description="PUM-HD" evidence="9">
    <location>
        <begin position="610"/>
        <end position="951"/>
    </location>
</feature>
<dbReference type="InterPro" id="IPR033133">
    <property type="entry name" value="PUM-HD"/>
</dbReference>
<feature type="repeat" description="Pumilio" evidence="7">
    <location>
        <begin position="885"/>
        <end position="925"/>
    </location>
</feature>
<evidence type="ECO:0000259" key="9">
    <source>
        <dbReference type="PROSITE" id="PS50303"/>
    </source>
</evidence>
<evidence type="ECO:0000256" key="5">
    <source>
        <dbReference type="ARBA" id="ARBA00060736"/>
    </source>
</evidence>
<keyword evidence="2" id="KW-0963">Cytoplasm</keyword>
<dbReference type="InterPro" id="IPR001313">
    <property type="entry name" value="Pumilio_RNA-bd_rpt"/>
</dbReference>
<evidence type="ECO:0000256" key="2">
    <source>
        <dbReference type="ARBA" id="ARBA00022490"/>
    </source>
</evidence>
<dbReference type="FunFam" id="1.25.10.10:FF:000004">
    <property type="entry name" value="Pumilio homolog 1 isoform 2"/>
    <property type="match status" value="1"/>
</dbReference>
<dbReference type="SUPFAM" id="SSF48371">
    <property type="entry name" value="ARM repeat"/>
    <property type="match status" value="1"/>
</dbReference>
<feature type="repeat" description="Pumilio" evidence="7">
    <location>
        <begin position="666"/>
        <end position="701"/>
    </location>
</feature>
<dbReference type="GO" id="GO:0000288">
    <property type="term" value="P:nuclear-transcribed mRNA catabolic process, deadenylation-dependent decay"/>
    <property type="evidence" value="ECO:0007669"/>
    <property type="project" value="TreeGrafter"/>
</dbReference>
<feature type="compositionally biased region" description="Polar residues" evidence="8">
    <location>
        <begin position="967"/>
        <end position="987"/>
    </location>
</feature>
<dbReference type="InterPro" id="IPR033712">
    <property type="entry name" value="Pumilio_RNA-bd"/>
</dbReference>
<dbReference type="AlphaFoldDB" id="A0A077WWZ9"/>
<dbReference type="EMBL" id="LK023346">
    <property type="protein sequence ID" value="CDS11347.1"/>
    <property type="molecule type" value="Genomic_DNA"/>
</dbReference>
<feature type="repeat" description="Pumilio" evidence="7">
    <location>
        <begin position="738"/>
        <end position="773"/>
    </location>
</feature>
<feature type="compositionally biased region" description="Low complexity" evidence="8">
    <location>
        <begin position="320"/>
        <end position="337"/>
    </location>
</feature>
<dbReference type="SMART" id="SM00025">
    <property type="entry name" value="Pumilio"/>
    <property type="match status" value="8"/>
</dbReference>
<dbReference type="InterPro" id="IPR016024">
    <property type="entry name" value="ARM-type_fold"/>
</dbReference>
<feature type="region of interest" description="Disordered" evidence="8">
    <location>
        <begin position="955"/>
        <end position="987"/>
    </location>
</feature>
<feature type="repeat" description="Pumilio" evidence="7">
    <location>
        <begin position="846"/>
        <end position="881"/>
    </location>
</feature>
<dbReference type="OrthoDB" id="668540at2759"/>
<evidence type="ECO:0000256" key="4">
    <source>
        <dbReference type="ARBA" id="ARBA00022884"/>
    </source>
</evidence>
<evidence type="ECO:0000256" key="3">
    <source>
        <dbReference type="ARBA" id="ARBA00022737"/>
    </source>
</evidence>
<organism evidence="10">
    <name type="scientific">Lichtheimia ramosa</name>
    <dbReference type="NCBI Taxonomy" id="688394"/>
    <lineage>
        <taxon>Eukaryota</taxon>
        <taxon>Fungi</taxon>
        <taxon>Fungi incertae sedis</taxon>
        <taxon>Mucoromycota</taxon>
        <taxon>Mucoromycotina</taxon>
        <taxon>Mucoromycetes</taxon>
        <taxon>Mucorales</taxon>
        <taxon>Lichtheimiaceae</taxon>
        <taxon>Lichtheimia</taxon>
    </lineage>
</organism>
<dbReference type="GO" id="GO:0003730">
    <property type="term" value="F:mRNA 3'-UTR binding"/>
    <property type="evidence" value="ECO:0007669"/>
    <property type="project" value="TreeGrafter"/>
</dbReference>
<dbReference type="InterPro" id="IPR011989">
    <property type="entry name" value="ARM-like"/>
</dbReference>
<comment type="subcellular location">
    <subcellularLocation>
        <location evidence="1">Cytoplasm</location>
    </subcellularLocation>
</comment>
<keyword evidence="3" id="KW-0677">Repeat</keyword>
<feature type="region of interest" description="Disordered" evidence="8">
    <location>
        <begin position="273"/>
        <end position="293"/>
    </location>
</feature>
<dbReference type="CDD" id="cd07920">
    <property type="entry name" value="Pumilio"/>
    <property type="match status" value="1"/>
</dbReference>
<evidence type="ECO:0000256" key="1">
    <source>
        <dbReference type="ARBA" id="ARBA00004496"/>
    </source>
</evidence>
<feature type="region of interest" description="Disordered" evidence="8">
    <location>
        <begin position="1"/>
        <end position="43"/>
    </location>
</feature>
<evidence type="ECO:0000313" key="10">
    <source>
        <dbReference type="EMBL" id="CDS11347.1"/>
    </source>
</evidence>
<evidence type="ECO:0000256" key="8">
    <source>
        <dbReference type="SAM" id="MobiDB-lite"/>
    </source>
</evidence>
<feature type="compositionally biased region" description="Low complexity" evidence="8">
    <location>
        <begin position="273"/>
        <end position="290"/>
    </location>
</feature>
<reference evidence="10" key="1">
    <citation type="journal article" date="2014" name="Genome Announc.">
        <title>De novo whole-genome sequence and genome annotation of Lichtheimia ramosa.</title>
        <authorList>
            <person name="Linde J."/>
            <person name="Schwartze V."/>
            <person name="Binder U."/>
            <person name="Lass-Florl C."/>
            <person name="Voigt K."/>
            <person name="Horn F."/>
        </authorList>
    </citation>
    <scope>NUCLEOTIDE SEQUENCE</scope>
    <source>
        <strain evidence="10">JMRC FSU:6197</strain>
    </source>
</reference>
<evidence type="ECO:0000256" key="6">
    <source>
        <dbReference type="ARBA" id="ARBA00081811"/>
    </source>
</evidence>
<comment type="similarity">
    <text evidence="5">Belongs to the PUF3 family.</text>
</comment>